<dbReference type="SUPFAM" id="SSF52172">
    <property type="entry name" value="CheY-like"/>
    <property type="match status" value="2"/>
</dbReference>
<evidence type="ECO:0000256" key="5">
    <source>
        <dbReference type="ARBA" id="ARBA00022741"/>
    </source>
</evidence>
<comment type="caution">
    <text evidence="15">The sequence shown here is derived from an EMBL/GenBank/DDBJ whole genome shotgun (WGS) entry which is preliminary data.</text>
</comment>
<evidence type="ECO:0000256" key="7">
    <source>
        <dbReference type="ARBA" id="ARBA00022840"/>
    </source>
</evidence>
<dbReference type="SMART" id="SM00448">
    <property type="entry name" value="REC"/>
    <property type="match status" value="2"/>
</dbReference>
<keyword evidence="4" id="KW-0808">Transferase</keyword>
<evidence type="ECO:0000256" key="12">
    <source>
        <dbReference type="SAM" id="Phobius"/>
    </source>
</evidence>
<name>A0A6A4RGY8_9RHOB</name>
<evidence type="ECO:0000256" key="9">
    <source>
        <dbReference type="ARBA" id="ARBA00064003"/>
    </source>
</evidence>
<dbReference type="AlphaFoldDB" id="A0A6A4RGY8"/>
<dbReference type="GO" id="GO:0000155">
    <property type="term" value="F:phosphorelay sensor kinase activity"/>
    <property type="evidence" value="ECO:0007669"/>
    <property type="project" value="InterPro"/>
</dbReference>
<dbReference type="SMART" id="SM00388">
    <property type="entry name" value="HisKA"/>
    <property type="match status" value="1"/>
</dbReference>
<evidence type="ECO:0000256" key="2">
    <source>
        <dbReference type="ARBA" id="ARBA00012438"/>
    </source>
</evidence>
<accession>A0A6A4RGY8</accession>
<dbReference type="InterPro" id="IPR004358">
    <property type="entry name" value="Sig_transdc_His_kin-like_C"/>
</dbReference>
<evidence type="ECO:0000256" key="8">
    <source>
        <dbReference type="ARBA" id="ARBA00023012"/>
    </source>
</evidence>
<dbReference type="Proteomes" id="UP000441586">
    <property type="component" value="Unassembled WGS sequence"/>
</dbReference>
<evidence type="ECO:0000313" key="16">
    <source>
        <dbReference type="Proteomes" id="UP000441586"/>
    </source>
</evidence>
<dbReference type="PRINTS" id="PR00344">
    <property type="entry name" value="BCTRLSENSOR"/>
</dbReference>
<dbReference type="CDD" id="cd16922">
    <property type="entry name" value="HATPase_EvgS-ArcB-TorS-like"/>
    <property type="match status" value="1"/>
</dbReference>
<keyword evidence="7" id="KW-0067">ATP-binding</keyword>
<gene>
    <name evidence="15" type="ORF">GP644_13220</name>
</gene>
<evidence type="ECO:0000256" key="10">
    <source>
        <dbReference type="ARBA" id="ARBA00068150"/>
    </source>
</evidence>
<dbReference type="InterPro" id="IPR011006">
    <property type="entry name" value="CheY-like_superfamily"/>
</dbReference>
<feature type="domain" description="Response regulatory" evidence="14">
    <location>
        <begin position="485"/>
        <end position="606"/>
    </location>
</feature>
<organism evidence="15 16">
    <name type="scientific">Parasedimentitalea maritima</name>
    <dbReference type="NCBI Taxonomy" id="2578117"/>
    <lineage>
        <taxon>Bacteria</taxon>
        <taxon>Pseudomonadati</taxon>
        <taxon>Pseudomonadota</taxon>
        <taxon>Alphaproteobacteria</taxon>
        <taxon>Rhodobacterales</taxon>
        <taxon>Paracoccaceae</taxon>
        <taxon>Parasedimentitalea</taxon>
    </lineage>
</organism>
<keyword evidence="12" id="KW-1133">Transmembrane helix</keyword>
<dbReference type="SUPFAM" id="SSF47384">
    <property type="entry name" value="Homodimeric domain of signal transducing histidine kinase"/>
    <property type="match status" value="1"/>
</dbReference>
<dbReference type="Pfam" id="PF00512">
    <property type="entry name" value="HisKA"/>
    <property type="match status" value="1"/>
</dbReference>
<feature type="transmembrane region" description="Helical" evidence="12">
    <location>
        <begin position="6"/>
        <end position="25"/>
    </location>
</feature>
<evidence type="ECO:0000256" key="11">
    <source>
        <dbReference type="PROSITE-ProRule" id="PRU00169"/>
    </source>
</evidence>
<dbReference type="InterPro" id="IPR036890">
    <property type="entry name" value="HATPase_C_sf"/>
</dbReference>
<reference evidence="15 16" key="1">
    <citation type="submission" date="2019-12" db="EMBL/GenBank/DDBJ databases">
        <authorList>
            <person name="Zhang Y.-J."/>
        </authorList>
    </citation>
    <scope>NUCLEOTIDE SEQUENCE [LARGE SCALE GENOMIC DNA]</scope>
    <source>
        <strain evidence="15 16">H18S-6</strain>
    </source>
</reference>
<evidence type="ECO:0000313" key="15">
    <source>
        <dbReference type="EMBL" id="KAE9629370.1"/>
    </source>
</evidence>
<keyword evidence="8" id="KW-0902">Two-component regulatory system</keyword>
<evidence type="ECO:0000259" key="13">
    <source>
        <dbReference type="PROSITE" id="PS50109"/>
    </source>
</evidence>
<dbReference type="EMBL" id="WSFO01000007">
    <property type="protein sequence ID" value="KAE9629370.1"/>
    <property type="molecule type" value="Genomic_DNA"/>
</dbReference>
<dbReference type="PANTHER" id="PTHR45339:SF1">
    <property type="entry name" value="HYBRID SIGNAL TRANSDUCTION HISTIDINE KINASE J"/>
    <property type="match status" value="1"/>
</dbReference>
<dbReference type="GO" id="GO:0005524">
    <property type="term" value="F:ATP binding"/>
    <property type="evidence" value="ECO:0007669"/>
    <property type="project" value="UniProtKB-KW"/>
</dbReference>
<feature type="modified residue" description="4-aspartylphosphate" evidence="11">
    <location>
        <position position="539"/>
    </location>
</feature>
<dbReference type="Gene3D" id="1.10.287.130">
    <property type="match status" value="1"/>
</dbReference>
<feature type="transmembrane region" description="Helical" evidence="12">
    <location>
        <begin position="147"/>
        <end position="170"/>
    </location>
</feature>
<dbReference type="InterPro" id="IPR036097">
    <property type="entry name" value="HisK_dim/P_sf"/>
</dbReference>
<dbReference type="SUPFAM" id="SSF55874">
    <property type="entry name" value="ATPase domain of HSP90 chaperone/DNA topoisomerase II/histidine kinase"/>
    <property type="match status" value="1"/>
</dbReference>
<dbReference type="RefSeq" id="WP_158979974.1">
    <property type="nucleotide sequence ID" value="NZ_WSFO01000007.1"/>
</dbReference>
<dbReference type="PROSITE" id="PS50109">
    <property type="entry name" value="HIS_KIN"/>
    <property type="match status" value="1"/>
</dbReference>
<sequence>MKRSGILFQIVVSMALAAALVAWVVGDLARRYETQRLTQQLSEQADLTVSLLSGLMIDAIIVEDVPVLETGLNEAIKRKPQILGIQILAEDRSVIAEANATQGPETWTYVMYERPVEWDGVVFAHMIVKWSISEGQAMVQEKVHQTIWWTVLTVAALSSLVLYLTHLLAMRPLQMIHQRMSDAISGLKRPTLHLPWFASREFWALNFSVGVMEDTFVERDEREFALEQAREAADIANGAKSEFLANMSHEIRTPMNGVIGMAELILETDLDEDQTMYAETIAKSGSALLTIINDILNFSKIEAGKMELDCETFNLQTAMEDIVTLLSPTAAEKNVEITLRYDPDLPTVFEGDVGRIRQVVTNIAGNAVKFTLEGYVFIDVSGSSEADLCDLKISVTDTGIGIPNDKIDHIFNAFEQVDGAATRNFEGSGLGLAISTRLLRLMGGDISARSDPGVGSVFSMDLPLQISAGRCEPVLHNQVNLNGLKVLVVDDLELNRTILFERLSTWGMHCTLAGSGAEALAALAAARLHGETFDLVVQDYQMPGMDGLELAERIRAIPEHVELPLVILSSVEQSLDAKTRIALGVCELALKPVRSAQLHSVISRSLRPGRALVSARSSPEVQVEMEGTLRVLLAEDNKTNQLVVRKMLKDAPVEICIAANGVEAVEMYCETGPDVVLMDMMMPEMDGLEATMVIREYEEANGVGHCPIIALTANAMPADKDRCLQAGMDGFLSKPINKKALWGAIEESSRRHKVVRTGS</sequence>
<dbReference type="CDD" id="cd17546">
    <property type="entry name" value="REC_hyHK_CKI1_RcsC-like"/>
    <property type="match status" value="2"/>
</dbReference>
<dbReference type="EC" id="2.7.13.3" evidence="2"/>
<dbReference type="InterPro" id="IPR001789">
    <property type="entry name" value="Sig_transdc_resp-reg_receiver"/>
</dbReference>
<evidence type="ECO:0000256" key="4">
    <source>
        <dbReference type="ARBA" id="ARBA00022679"/>
    </source>
</evidence>
<feature type="modified residue" description="4-aspartylphosphate" evidence="11">
    <location>
        <position position="679"/>
    </location>
</feature>
<comment type="subunit">
    <text evidence="9">At low DSF concentrations, interacts with RpfF.</text>
</comment>
<protein>
    <recommendedName>
        <fullName evidence="10">Sensory/regulatory protein RpfC</fullName>
        <ecNumber evidence="2">2.7.13.3</ecNumber>
    </recommendedName>
</protein>
<evidence type="ECO:0000259" key="14">
    <source>
        <dbReference type="PROSITE" id="PS50110"/>
    </source>
</evidence>
<comment type="catalytic activity">
    <reaction evidence="1">
        <text>ATP + protein L-histidine = ADP + protein N-phospho-L-histidine.</text>
        <dbReference type="EC" id="2.7.13.3"/>
    </reaction>
</comment>
<proteinExistence type="predicted"/>
<feature type="domain" description="Response regulatory" evidence="14">
    <location>
        <begin position="630"/>
        <end position="749"/>
    </location>
</feature>
<keyword evidence="5" id="KW-0547">Nucleotide-binding</keyword>
<dbReference type="InterPro" id="IPR003661">
    <property type="entry name" value="HisK_dim/P_dom"/>
</dbReference>
<evidence type="ECO:0000256" key="1">
    <source>
        <dbReference type="ARBA" id="ARBA00000085"/>
    </source>
</evidence>
<dbReference type="Gene3D" id="3.30.565.10">
    <property type="entry name" value="Histidine kinase-like ATPase, C-terminal domain"/>
    <property type="match status" value="1"/>
</dbReference>
<dbReference type="SMART" id="SM00387">
    <property type="entry name" value="HATPase_c"/>
    <property type="match status" value="1"/>
</dbReference>
<dbReference type="InterPro" id="IPR005467">
    <property type="entry name" value="His_kinase_dom"/>
</dbReference>
<evidence type="ECO:0000256" key="6">
    <source>
        <dbReference type="ARBA" id="ARBA00022777"/>
    </source>
</evidence>
<dbReference type="InterPro" id="IPR003594">
    <property type="entry name" value="HATPase_dom"/>
</dbReference>
<dbReference type="Pfam" id="PF02518">
    <property type="entry name" value="HATPase_c"/>
    <property type="match status" value="1"/>
</dbReference>
<dbReference type="PANTHER" id="PTHR45339">
    <property type="entry name" value="HYBRID SIGNAL TRANSDUCTION HISTIDINE KINASE J"/>
    <property type="match status" value="1"/>
</dbReference>
<dbReference type="FunFam" id="1.10.287.130:FF:000002">
    <property type="entry name" value="Two-component osmosensing histidine kinase"/>
    <property type="match status" value="1"/>
</dbReference>
<dbReference type="FunFam" id="3.30.565.10:FF:000010">
    <property type="entry name" value="Sensor histidine kinase RcsC"/>
    <property type="match status" value="1"/>
</dbReference>
<dbReference type="Gene3D" id="3.40.50.2300">
    <property type="match status" value="2"/>
</dbReference>
<keyword evidence="6" id="KW-0418">Kinase</keyword>
<keyword evidence="12" id="KW-0812">Transmembrane</keyword>
<keyword evidence="12" id="KW-0472">Membrane</keyword>
<evidence type="ECO:0000256" key="3">
    <source>
        <dbReference type="ARBA" id="ARBA00022553"/>
    </source>
</evidence>
<dbReference type="CDD" id="cd00082">
    <property type="entry name" value="HisKA"/>
    <property type="match status" value="1"/>
</dbReference>
<dbReference type="Pfam" id="PF00072">
    <property type="entry name" value="Response_reg"/>
    <property type="match status" value="2"/>
</dbReference>
<keyword evidence="3 11" id="KW-0597">Phosphoprotein</keyword>
<dbReference type="PROSITE" id="PS50110">
    <property type="entry name" value="RESPONSE_REGULATORY"/>
    <property type="match status" value="2"/>
</dbReference>
<feature type="domain" description="Histidine kinase" evidence="13">
    <location>
        <begin position="246"/>
        <end position="466"/>
    </location>
</feature>